<sequence length="67" mass="7065">MSSSGTISRNLSHSYCPVQKIPVQAPAAQNDSQEAGNILVVVGRSNNGAVARKHSPDTVSIIPSHRK</sequence>
<dbReference type="Proteomes" id="UP000054248">
    <property type="component" value="Unassembled WGS sequence"/>
</dbReference>
<protein>
    <submittedName>
        <fullName evidence="2">Uncharacterized protein</fullName>
    </submittedName>
</protein>
<dbReference type="AlphaFoldDB" id="A0A0C3LHI2"/>
<reference evidence="2 3" key="1">
    <citation type="submission" date="2014-04" db="EMBL/GenBank/DDBJ databases">
        <authorList>
            <consortium name="DOE Joint Genome Institute"/>
            <person name="Kuo A."/>
            <person name="Girlanda M."/>
            <person name="Perotto S."/>
            <person name="Kohler A."/>
            <person name="Nagy L.G."/>
            <person name="Floudas D."/>
            <person name="Copeland A."/>
            <person name="Barry K.W."/>
            <person name="Cichocki N."/>
            <person name="Veneault-Fourrey C."/>
            <person name="LaButti K."/>
            <person name="Lindquist E.A."/>
            <person name="Lipzen A."/>
            <person name="Lundell T."/>
            <person name="Morin E."/>
            <person name="Murat C."/>
            <person name="Sun H."/>
            <person name="Tunlid A."/>
            <person name="Henrissat B."/>
            <person name="Grigoriev I.V."/>
            <person name="Hibbett D.S."/>
            <person name="Martin F."/>
            <person name="Nordberg H.P."/>
            <person name="Cantor M.N."/>
            <person name="Hua S.X."/>
        </authorList>
    </citation>
    <scope>NUCLEOTIDE SEQUENCE [LARGE SCALE GENOMIC DNA]</scope>
    <source>
        <strain evidence="2 3">MUT 4182</strain>
    </source>
</reference>
<reference evidence="3" key="2">
    <citation type="submission" date="2015-01" db="EMBL/GenBank/DDBJ databases">
        <title>Evolutionary Origins and Diversification of the Mycorrhizal Mutualists.</title>
        <authorList>
            <consortium name="DOE Joint Genome Institute"/>
            <consortium name="Mycorrhizal Genomics Consortium"/>
            <person name="Kohler A."/>
            <person name="Kuo A."/>
            <person name="Nagy L.G."/>
            <person name="Floudas D."/>
            <person name="Copeland A."/>
            <person name="Barry K.W."/>
            <person name="Cichocki N."/>
            <person name="Veneault-Fourrey C."/>
            <person name="LaButti K."/>
            <person name="Lindquist E.A."/>
            <person name="Lipzen A."/>
            <person name="Lundell T."/>
            <person name="Morin E."/>
            <person name="Murat C."/>
            <person name="Riley R."/>
            <person name="Ohm R."/>
            <person name="Sun H."/>
            <person name="Tunlid A."/>
            <person name="Henrissat B."/>
            <person name="Grigoriev I.V."/>
            <person name="Hibbett D.S."/>
            <person name="Martin F."/>
        </authorList>
    </citation>
    <scope>NUCLEOTIDE SEQUENCE [LARGE SCALE GENOMIC DNA]</scope>
    <source>
        <strain evidence="3">MUT 4182</strain>
    </source>
</reference>
<dbReference type="HOGENOM" id="CLU_2814329_0_0_1"/>
<evidence type="ECO:0000313" key="3">
    <source>
        <dbReference type="Proteomes" id="UP000054248"/>
    </source>
</evidence>
<gene>
    <name evidence="2" type="ORF">M407DRAFT_241038</name>
</gene>
<keyword evidence="3" id="KW-1185">Reference proteome</keyword>
<name>A0A0C3LHI2_9AGAM</name>
<accession>A0A0C3LHI2</accession>
<feature type="region of interest" description="Disordered" evidence="1">
    <location>
        <begin position="46"/>
        <end position="67"/>
    </location>
</feature>
<organism evidence="2 3">
    <name type="scientific">Tulasnella calospora MUT 4182</name>
    <dbReference type="NCBI Taxonomy" id="1051891"/>
    <lineage>
        <taxon>Eukaryota</taxon>
        <taxon>Fungi</taxon>
        <taxon>Dikarya</taxon>
        <taxon>Basidiomycota</taxon>
        <taxon>Agaricomycotina</taxon>
        <taxon>Agaricomycetes</taxon>
        <taxon>Cantharellales</taxon>
        <taxon>Tulasnellaceae</taxon>
        <taxon>Tulasnella</taxon>
    </lineage>
</organism>
<evidence type="ECO:0000256" key="1">
    <source>
        <dbReference type="SAM" id="MobiDB-lite"/>
    </source>
</evidence>
<proteinExistence type="predicted"/>
<dbReference type="EMBL" id="KN822948">
    <property type="protein sequence ID" value="KIO33418.1"/>
    <property type="molecule type" value="Genomic_DNA"/>
</dbReference>
<evidence type="ECO:0000313" key="2">
    <source>
        <dbReference type="EMBL" id="KIO33418.1"/>
    </source>
</evidence>